<evidence type="ECO:0000256" key="3">
    <source>
        <dbReference type="ARBA" id="ARBA00022840"/>
    </source>
</evidence>
<dbReference type="GO" id="GO:0005524">
    <property type="term" value="F:ATP binding"/>
    <property type="evidence" value="ECO:0007669"/>
    <property type="project" value="UniProtKB-UniRule"/>
</dbReference>
<accession>A0AAV5S5K1</accession>
<dbReference type="PRINTS" id="PR00193">
    <property type="entry name" value="MYOSINHEAVY"/>
</dbReference>
<dbReference type="CDD" id="cd01377">
    <property type="entry name" value="MYSc_class_II"/>
    <property type="match status" value="1"/>
</dbReference>
<dbReference type="FunFam" id="1.10.10.820:FF:000001">
    <property type="entry name" value="Myosin heavy chain"/>
    <property type="match status" value="1"/>
</dbReference>
<evidence type="ECO:0000256" key="2">
    <source>
        <dbReference type="ARBA" id="ARBA00022741"/>
    </source>
</evidence>
<dbReference type="GO" id="GO:0000146">
    <property type="term" value="F:microfilament motor activity"/>
    <property type="evidence" value="ECO:0007669"/>
    <property type="project" value="TreeGrafter"/>
</dbReference>
<evidence type="ECO:0000256" key="5">
    <source>
        <dbReference type="ARBA" id="ARBA00023123"/>
    </source>
</evidence>
<keyword evidence="13" id="KW-1185">Reference proteome</keyword>
<dbReference type="GO" id="GO:0051015">
    <property type="term" value="F:actin filament binding"/>
    <property type="evidence" value="ECO:0007669"/>
    <property type="project" value="TreeGrafter"/>
</dbReference>
<dbReference type="FunFam" id="3.40.850.10:FF:000101">
    <property type="entry name" value="Slow myosin heavy chain 2"/>
    <property type="match status" value="1"/>
</dbReference>
<evidence type="ECO:0000256" key="7">
    <source>
        <dbReference type="ARBA" id="ARBA00023203"/>
    </source>
</evidence>
<evidence type="ECO:0000259" key="11">
    <source>
        <dbReference type="PROSITE" id="PS51456"/>
    </source>
</evidence>
<keyword evidence="4 9" id="KW-0175">Coiled coil</keyword>
<sequence>MSAENDQSKSQMVWVPDKAQTFVQAEIISPEAREQTPNNEIDESATVEVRLLDTNEVRTIAMRETQPVNPRSFDKIDNMSELTFLNEPSVLYNLENRYADDLIYTYSGLFLVAINPYCNIKLYTPEFITLYHGSAKEENKPHIFAIAEEAYQNLLTERVNQSVLVTGESGAGKTENTKKILQYLAAVTSRDDKELAEVAAPTDTPDSFEMKILQSNPILESFGNAQTVRNNNSSRFGKFIKIEFDERGKINGAHIEWYLLEKSRVINQHANERNYHIFYEFLSSISESDLARKFKLPSAAVSSYAYLARSNHTIAGVNDQANFKELMAAFHTVGFQEQDVDAILTVISIILHIGNITFTSEKADQASFSNDIQDLVDLLGVAKADFETAILRPKSKAGREWVMQAKNATQARFILNSLSRTLYENLFSYIVDRINQSLDHGSMTVNYIGLLDIAGFEIFEHNSFEQLCINYTNEKLQQFFNHHMFVLEQSEYIKENIQWNYIDYGKDLQYTIDLIEQKSIPSGILPLLDEESILPKSTDDTFFEKLITSWDQKSDRFKRSKLQNCFILKHYAGDVEYNIQGWLSKNKDPLSENLSNVLTGAQNDLIAKFFAPEDSEINDTQVTAAAVPAPPKRRTVGTAFRTASARHREQQISLLQQLNTTHPHFVRCIIPNNKKMAKNFDRKLILDQLRCNGVLEGIRIAREGYPNRIFFKEFFSRYNILCSNDEDFHKRDAKKNCEILLSSLHLDPSLFKVGNTKLFFKSGVLAQLENKKEKTLKAISVHLNAHARGKLIRLATHDKLKRITSARVMGSTFETYNKLMEDPWFNLFVTIKPLLNSTQDISKTKKFSNQIKDLESKIEEKERVNTTLVSEKTEIETKLKEVRELLKEEQEKLDSKERKLSETVALKSSLEDQLEEAAKLRDNILAERTKALDDVESSKSEIEKMNNLVSEKETELIALTEKSEQVTKSFEAFKAEIESKEEQFSVTSHERDELVGKITELEALKTNNEKEIATLQKKITLSEEDLDIKLGALEKSCESAKTRLEALVKENVDLRSQISAAKKEQGTFSKQINAKENELNRLKDRLTSFKNEIASVSQQRDAAIEEHEKASVELKNARDQLSDLKISYQNLEGKYTTLKEQPRVMDSSAPQSIRSSSMRVIDLESRLNEEISLNQYLTKRLSTTNESFTPDDILGDSEMTRNQLIQQFNDMKLSLDDATKTLEREVEEKKALVSSLRVTETRLASSSFDYQRAKGQIKKLLEIVKEANLPVDVEKELEENSSSDVNFEKLVLEVQYLRRQLEIEKKAHVDADNVASALHSKFGKMQSAGSSSDLYKLKYEASEEHVRNLENKLRENALHDRTNLAAGDIFKNRKGISKYEEEIRFQKLENYKLQEYLNDSGKQMNNLNLEIKQFRSKETLLNEQIHRLQQDLSNTSKQKDMISITMKQQKQQYELCMNDLHENEVRIKDYTHALKQAEEDVKSLGTVLDNLKAQIKQKEQLLWTRETERNDLDMKLQEAQLQLKREQDVNKMLNSDLEHLKERMSAMKDNSRYTDQIENLNAAIAEHMKNETELNKQVSTLKYNLESLGNDTEAKINDLIKQNDHYTHLVEVLSSERDAADADKKDLQEQFDTLSTLKDTLATKVEALTEERMQLTQEVNRLNDNLNQSGADFSKSVQERNKINDNIQYLEDTLALQKEQNERNIELVRQLQSDADGYKEKFNDEKQKNIDLYEENQTLIKKNGQLSTSVTNLESQLADTTDKDSWVAKIHELEKLVASETDEKYAELKKSKALERTVQELVERTEKQSSVIDLANNDRQQFEVRAQQYNDQIGGLEKYISEQEVNLKKAMRDNSYFQDRVLELEKELAFWKERSGGDSMDRKQAPADIRTEEVVL</sequence>
<gene>
    <name evidence="12" type="ORF">DAKH74_056430</name>
</gene>
<dbReference type="Gene3D" id="3.40.850.10">
    <property type="entry name" value="Kinesin motor domain"/>
    <property type="match status" value="1"/>
</dbReference>
<feature type="domain" description="Myosin motor" evidence="11">
    <location>
        <begin position="74"/>
        <end position="773"/>
    </location>
</feature>
<dbReference type="Pfam" id="PF00063">
    <property type="entry name" value="Myosin_head"/>
    <property type="match status" value="1"/>
</dbReference>
<dbReference type="Proteomes" id="UP001377567">
    <property type="component" value="Unassembled WGS sequence"/>
</dbReference>
<dbReference type="PANTHER" id="PTHR13140:SF857">
    <property type="entry name" value="MYOSIN-11"/>
    <property type="match status" value="1"/>
</dbReference>
<dbReference type="PANTHER" id="PTHR13140">
    <property type="entry name" value="MYOSIN"/>
    <property type="match status" value="1"/>
</dbReference>
<comment type="caution">
    <text evidence="12">The sequence shown here is derived from an EMBL/GenBank/DDBJ whole genome shotgun (WGS) entry which is preliminary data.</text>
</comment>
<dbReference type="GO" id="GO:0005737">
    <property type="term" value="C:cytoplasm"/>
    <property type="evidence" value="ECO:0007669"/>
    <property type="project" value="TreeGrafter"/>
</dbReference>
<dbReference type="GO" id="GO:0016459">
    <property type="term" value="C:myosin complex"/>
    <property type="evidence" value="ECO:0007669"/>
    <property type="project" value="UniProtKB-KW"/>
</dbReference>
<feature type="coiled-coil region" evidence="9">
    <location>
        <begin position="844"/>
        <end position="1141"/>
    </location>
</feature>
<dbReference type="SUPFAM" id="SSF52540">
    <property type="entry name" value="P-loop containing nucleoside triphosphate hydrolases"/>
    <property type="match status" value="1"/>
</dbReference>
<dbReference type="Gene3D" id="1.20.120.720">
    <property type="entry name" value="Myosin VI head, motor domain, U50 subdomain"/>
    <property type="match status" value="1"/>
</dbReference>
<organism evidence="12 13">
    <name type="scientific">Maudiozyma humilis</name>
    <name type="common">Sour dough yeast</name>
    <name type="synonym">Kazachstania humilis</name>
    <dbReference type="NCBI Taxonomy" id="51915"/>
    <lineage>
        <taxon>Eukaryota</taxon>
        <taxon>Fungi</taxon>
        <taxon>Dikarya</taxon>
        <taxon>Ascomycota</taxon>
        <taxon>Saccharomycotina</taxon>
        <taxon>Saccharomycetes</taxon>
        <taxon>Saccharomycetales</taxon>
        <taxon>Saccharomycetaceae</taxon>
        <taxon>Maudiozyma</taxon>
    </lineage>
</organism>
<dbReference type="Gene3D" id="1.20.58.530">
    <property type="match status" value="1"/>
</dbReference>
<dbReference type="GO" id="GO:0007015">
    <property type="term" value="P:actin filament organization"/>
    <property type="evidence" value="ECO:0007669"/>
    <property type="project" value="TreeGrafter"/>
</dbReference>
<evidence type="ECO:0000256" key="10">
    <source>
        <dbReference type="SAM" id="MobiDB-lite"/>
    </source>
</evidence>
<evidence type="ECO:0000256" key="6">
    <source>
        <dbReference type="ARBA" id="ARBA00023175"/>
    </source>
</evidence>
<feature type="binding site" evidence="8">
    <location>
        <begin position="167"/>
        <end position="174"/>
    </location>
    <ligand>
        <name>ATP</name>
        <dbReference type="ChEBI" id="CHEBI:30616"/>
    </ligand>
</feature>
<evidence type="ECO:0000313" key="13">
    <source>
        <dbReference type="Proteomes" id="UP001377567"/>
    </source>
</evidence>
<dbReference type="EMBL" id="BTGD01000025">
    <property type="protein sequence ID" value="GMM59026.1"/>
    <property type="molecule type" value="Genomic_DNA"/>
</dbReference>
<feature type="region of interest" description="Disordered" evidence="10">
    <location>
        <begin position="1875"/>
        <end position="1896"/>
    </location>
</feature>
<reference evidence="12 13" key="1">
    <citation type="journal article" date="2023" name="Elife">
        <title>Identification of key yeast species and microbe-microbe interactions impacting larval growth of Drosophila in the wild.</title>
        <authorList>
            <person name="Mure A."/>
            <person name="Sugiura Y."/>
            <person name="Maeda R."/>
            <person name="Honda K."/>
            <person name="Sakurai N."/>
            <person name="Takahashi Y."/>
            <person name="Watada M."/>
            <person name="Katoh T."/>
            <person name="Gotoh A."/>
            <person name="Gotoh Y."/>
            <person name="Taniguchi I."/>
            <person name="Nakamura K."/>
            <person name="Hayashi T."/>
            <person name="Katayama T."/>
            <person name="Uemura T."/>
            <person name="Hattori Y."/>
        </authorList>
    </citation>
    <scope>NUCLEOTIDE SEQUENCE [LARGE SCALE GENOMIC DNA]</scope>
    <source>
        <strain evidence="12 13">KH-74</strain>
    </source>
</reference>
<protein>
    <submittedName>
        <fullName evidence="12">Myosin 1</fullName>
    </submittedName>
</protein>
<keyword evidence="3 8" id="KW-0067">ATP-binding</keyword>
<feature type="coiled-coil region" evidence="9">
    <location>
        <begin position="1460"/>
        <end position="1577"/>
    </location>
</feature>
<feature type="region of interest" description="Actin-binding" evidence="8">
    <location>
        <begin position="651"/>
        <end position="673"/>
    </location>
</feature>
<keyword evidence="5 8" id="KW-0518">Myosin</keyword>
<dbReference type="SUPFAM" id="SSF57997">
    <property type="entry name" value="Tropomyosin"/>
    <property type="match status" value="1"/>
</dbReference>
<name>A0AAV5S5K1_MAUHU</name>
<dbReference type="Gene3D" id="1.10.10.820">
    <property type="match status" value="1"/>
</dbReference>
<dbReference type="InterPro" id="IPR036961">
    <property type="entry name" value="Kinesin_motor_dom_sf"/>
</dbReference>
<feature type="coiled-coil region" evidence="9">
    <location>
        <begin position="1610"/>
        <end position="1728"/>
    </location>
</feature>
<dbReference type="PROSITE" id="PS51456">
    <property type="entry name" value="MYOSIN_MOTOR"/>
    <property type="match status" value="1"/>
</dbReference>
<comment type="similarity">
    <text evidence="1 8">Belongs to the TRAFAC class myosin-kinesin ATPase superfamily. Myosin family.</text>
</comment>
<feature type="coiled-coil region" evidence="9">
    <location>
        <begin position="1397"/>
        <end position="1431"/>
    </location>
</feature>
<proteinExistence type="inferred from homology"/>
<evidence type="ECO:0000256" key="4">
    <source>
        <dbReference type="ARBA" id="ARBA00023054"/>
    </source>
</evidence>
<keyword evidence="7 8" id="KW-0009">Actin-binding</keyword>
<dbReference type="InterPro" id="IPR001609">
    <property type="entry name" value="Myosin_head_motor_dom-like"/>
</dbReference>
<keyword evidence="6 8" id="KW-0505">Motor protein</keyword>
<evidence type="ECO:0000313" key="12">
    <source>
        <dbReference type="EMBL" id="GMM59026.1"/>
    </source>
</evidence>
<dbReference type="GO" id="GO:0016020">
    <property type="term" value="C:membrane"/>
    <property type="evidence" value="ECO:0007669"/>
    <property type="project" value="TreeGrafter"/>
</dbReference>
<keyword evidence="2 8" id="KW-0547">Nucleotide-binding</keyword>
<dbReference type="SMART" id="SM00242">
    <property type="entry name" value="MYSc"/>
    <property type="match status" value="1"/>
</dbReference>
<evidence type="ECO:0000256" key="1">
    <source>
        <dbReference type="ARBA" id="ARBA00008314"/>
    </source>
</evidence>
<dbReference type="Gene3D" id="1.20.5.4820">
    <property type="match status" value="1"/>
</dbReference>
<dbReference type="Gene3D" id="1.10.287.1490">
    <property type="match status" value="1"/>
</dbReference>
<evidence type="ECO:0000256" key="8">
    <source>
        <dbReference type="PROSITE-ProRule" id="PRU00782"/>
    </source>
</evidence>
<evidence type="ECO:0000256" key="9">
    <source>
        <dbReference type="SAM" id="Coils"/>
    </source>
</evidence>
<dbReference type="Gene3D" id="6.10.250.3110">
    <property type="match status" value="1"/>
</dbReference>
<dbReference type="InterPro" id="IPR027417">
    <property type="entry name" value="P-loop_NTPase"/>
</dbReference>